<accession>A0A110B0Q9</accession>
<sequence>MVRLTDEVTLAQRHLLYIFKGNRQYALLLLYQLSYAELLQRPDSNRRREVAHIYGTLAPGPPKGEFMRAFCIDKKATGNK</sequence>
<evidence type="ECO:0000313" key="1">
    <source>
        <dbReference type="EMBL" id="BAU52415.1"/>
    </source>
</evidence>
<dbReference type="Proteomes" id="UP000218263">
    <property type="component" value="Chromosome"/>
</dbReference>
<reference evidence="1 2" key="1">
    <citation type="submission" date="2015-12" db="EMBL/GenBank/DDBJ databases">
        <title>Genome sequence of Mucilaginibacter gotjawali.</title>
        <authorList>
            <person name="Lee J.S."/>
            <person name="Lee K.C."/>
            <person name="Kim K.K."/>
            <person name="Lee B.W."/>
        </authorList>
    </citation>
    <scope>NUCLEOTIDE SEQUENCE [LARGE SCALE GENOMIC DNA]</scope>
    <source>
        <strain evidence="1 2">SA3-7</strain>
    </source>
</reference>
<protein>
    <submittedName>
        <fullName evidence="1">Uncharacterized protein</fullName>
    </submittedName>
</protein>
<dbReference type="KEGG" id="mgot:MgSA37_00572"/>
<dbReference type="RefSeq" id="WP_096349744.1">
    <property type="nucleotide sequence ID" value="NZ_AP017313.1"/>
</dbReference>
<keyword evidence="2" id="KW-1185">Reference proteome</keyword>
<name>A0A110B0Q9_9SPHI</name>
<proteinExistence type="predicted"/>
<gene>
    <name evidence="1" type="ORF">MgSA37_00572</name>
</gene>
<organism evidence="1 2">
    <name type="scientific">Mucilaginibacter gotjawali</name>
    <dbReference type="NCBI Taxonomy" id="1550579"/>
    <lineage>
        <taxon>Bacteria</taxon>
        <taxon>Pseudomonadati</taxon>
        <taxon>Bacteroidota</taxon>
        <taxon>Sphingobacteriia</taxon>
        <taxon>Sphingobacteriales</taxon>
        <taxon>Sphingobacteriaceae</taxon>
        <taxon>Mucilaginibacter</taxon>
    </lineage>
</organism>
<dbReference type="AlphaFoldDB" id="A0A110B0Q9"/>
<dbReference type="EMBL" id="AP017313">
    <property type="protein sequence ID" value="BAU52415.1"/>
    <property type="molecule type" value="Genomic_DNA"/>
</dbReference>
<evidence type="ECO:0000313" key="2">
    <source>
        <dbReference type="Proteomes" id="UP000218263"/>
    </source>
</evidence>